<accession>A0A7W6LTD4</accession>
<reference evidence="1 2" key="1">
    <citation type="submission" date="2020-08" db="EMBL/GenBank/DDBJ databases">
        <title>Genomic Encyclopedia of Type Strains, Phase IV (KMG-IV): sequencing the most valuable type-strain genomes for metagenomic binning, comparative biology and taxonomic classification.</title>
        <authorList>
            <person name="Goeker M."/>
        </authorList>
    </citation>
    <scope>NUCLEOTIDE SEQUENCE [LARGE SCALE GENOMIC DNA]</scope>
    <source>
        <strain evidence="1 2">DSM 19371</strain>
    </source>
</reference>
<keyword evidence="2" id="KW-1185">Reference proteome</keyword>
<proteinExistence type="predicted"/>
<evidence type="ECO:0000313" key="2">
    <source>
        <dbReference type="Proteomes" id="UP000590524"/>
    </source>
</evidence>
<dbReference type="EMBL" id="JACIEU010000011">
    <property type="protein sequence ID" value="MBB4149092.1"/>
    <property type="molecule type" value="Genomic_DNA"/>
</dbReference>
<organism evidence="1 2">
    <name type="scientific">Sphingobium scionense</name>
    <dbReference type="NCBI Taxonomy" id="1404341"/>
    <lineage>
        <taxon>Bacteria</taxon>
        <taxon>Pseudomonadati</taxon>
        <taxon>Pseudomonadota</taxon>
        <taxon>Alphaproteobacteria</taxon>
        <taxon>Sphingomonadales</taxon>
        <taxon>Sphingomonadaceae</taxon>
        <taxon>Sphingobium</taxon>
    </lineage>
</organism>
<dbReference type="AlphaFoldDB" id="A0A7W6LTD4"/>
<protein>
    <submittedName>
        <fullName evidence="1">Uncharacterized protein</fullName>
    </submittedName>
</protein>
<sequence>MMKVTMANKVKPAHSKCEHCTDRGCAIYADRPEVCATFECLWLATQQSPALALPAAMRPDRCGVVIDLNCAGTLLAHCAYPSSWKRAPMRQWLLSLARGGHNVLLDSNEGTALLRADGSTLALRCIGVDPVSNNRVYVAESAI</sequence>
<evidence type="ECO:0000313" key="1">
    <source>
        <dbReference type="EMBL" id="MBB4149092.1"/>
    </source>
</evidence>
<comment type="caution">
    <text evidence="1">The sequence shown here is derived from an EMBL/GenBank/DDBJ whole genome shotgun (WGS) entry which is preliminary data.</text>
</comment>
<gene>
    <name evidence="1" type="ORF">GGQ90_002881</name>
</gene>
<dbReference type="Proteomes" id="UP000590524">
    <property type="component" value="Unassembled WGS sequence"/>
</dbReference>
<name>A0A7W6LTD4_9SPHN</name>